<evidence type="ECO:0000313" key="3">
    <source>
        <dbReference type="Proteomes" id="UP000500826"/>
    </source>
</evidence>
<sequence length="93" mass="10436">MSQKVDSNPFRGMRDILPQDVERRERVIGRIAENFGRRGFHRIETPALERLEVLLGSEGGDNEKLIFKVLKRGEKQGDDSGVDARPTPACATT</sequence>
<protein>
    <recommendedName>
        <fullName evidence="1">Class II Histidinyl-tRNA synthetase (HisRS)-like catalytic core domain-containing protein</fullName>
    </recommendedName>
</protein>
<proteinExistence type="predicted"/>
<dbReference type="InterPro" id="IPR041715">
    <property type="entry name" value="HisRS-like_core"/>
</dbReference>
<reference evidence="2 3" key="1">
    <citation type="submission" date="2020-05" db="EMBL/GenBank/DDBJ databases">
        <title>Ramlibacter rhizophilus sp. nov., isolated from rhizosphere soil of national flower Mugunghwa from South Korea.</title>
        <authorList>
            <person name="Zheng-Fei Y."/>
            <person name="Huan T."/>
        </authorList>
    </citation>
    <scope>NUCLEOTIDE SEQUENCE [LARGE SCALE GENOMIC DNA]</scope>
    <source>
        <strain evidence="2 3">H242</strain>
    </source>
</reference>
<gene>
    <name evidence="2" type="ORF">HK414_22985</name>
</gene>
<dbReference type="Proteomes" id="UP000500826">
    <property type="component" value="Chromosome"/>
</dbReference>
<dbReference type="EMBL" id="CP053418">
    <property type="protein sequence ID" value="QJW85237.1"/>
    <property type="molecule type" value="Genomic_DNA"/>
</dbReference>
<evidence type="ECO:0000259" key="1">
    <source>
        <dbReference type="Pfam" id="PF13393"/>
    </source>
</evidence>
<evidence type="ECO:0000313" key="2">
    <source>
        <dbReference type="EMBL" id="QJW85237.1"/>
    </source>
</evidence>
<dbReference type="Pfam" id="PF13393">
    <property type="entry name" value="tRNA-synt_His"/>
    <property type="match status" value="1"/>
</dbReference>
<dbReference type="Gene3D" id="3.30.930.10">
    <property type="entry name" value="Bira Bifunctional Protein, Domain 2"/>
    <property type="match status" value="1"/>
</dbReference>
<dbReference type="SUPFAM" id="SSF55681">
    <property type="entry name" value="Class II aaRS and biotin synthetases"/>
    <property type="match status" value="1"/>
</dbReference>
<keyword evidence="3" id="KW-1185">Reference proteome</keyword>
<organism evidence="2 3">
    <name type="scientific">Ramlibacter terrae</name>
    <dbReference type="NCBI Taxonomy" id="2732511"/>
    <lineage>
        <taxon>Bacteria</taxon>
        <taxon>Pseudomonadati</taxon>
        <taxon>Pseudomonadota</taxon>
        <taxon>Betaproteobacteria</taxon>
        <taxon>Burkholderiales</taxon>
        <taxon>Comamonadaceae</taxon>
        <taxon>Ramlibacter</taxon>
    </lineage>
</organism>
<name>A0ABX6P698_9BURK</name>
<feature type="domain" description="Class II Histidinyl-tRNA synthetase (HisRS)-like catalytic core" evidence="1">
    <location>
        <begin position="12"/>
        <end position="71"/>
    </location>
</feature>
<reference evidence="2 3" key="2">
    <citation type="submission" date="2020-05" db="EMBL/GenBank/DDBJ databases">
        <authorList>
            <person name="Khan S.A."/>
            <person name="Jeon C.O."/>
            <person name="Chun B.H."/>
        </authorList>
    </citation>
    <scope>NUCLEOTIDE SEQUENCE [LARGE SCALE GENOMIC DNA]</scope>
    <source>
        <strain evidence="2 3">H242</strain>
    </source>
</reference>
<accession>A0ABX6P698</accession>
<dbReference type="InterPro" id="IPR045864">
    <property type="entry name" value="aa-tRNA-synth_II/BPL/LPL"/>
</dbReference>